<dbReference type="Pfam" id="PF00535">
    <property type="entry name" value="Glycos_transf_2"/>
    <property type="match status" value="1"/>
</dbReference>
<dbReference type="eggNOG" id="COG0463">
    <property type="taxonomic scope" value="Bacteria"/>
</dbReference>
<feature type="transmembrane region" description="Helical" evidence="1">
    <location>
        <begin position="264"/>
        <end position="289"/>
    </location>
</feature>
<reference evidence="3 4" key="1">
    <citation type="journal article" date="2014" name="Int. J. Syst. Evol. Microbiol.">
        <title>Phylogenomics and the dynamic genome evolution of the genus Streptococcus.</title>
        <authorList>
            <consortium name="The Broad Institute Genome Sequencing Platform"/>
            <person name="Richards V.P."/>
            <person name="Palmer S.R."/>
            <person name="Pavinski Bitar P.D."/>
            <person name="Qin X."/>
            <person name="Weinstock G.M."/>
            <person name="Highlander S.K."/>
            <person name="Town C.D."/>
            <person name="Burne R.A."/>
            <person name="Stanhope M.J."/>
        </authorList>
    </citation>
    <scope>NUCLEOTIDE SEQUENCE [LARGE SCALE GENOMIC DNA]</scope>
    <source>
        <strain evidence="3 4">2285-97</strain>
    </source>
</reference>
<protein>
    <submittedName>
        <fullName evidence="3">Glycosyltransferase, group 2 family protein</fullName>
        <ecNumber evidence="3">2.4.-.-</ecNumber>
    </submittedName>
</protein>
<dbReference type="InterPro" id="IPR029044">
    <property type="entry name" value="Nucleotide-diphossugar_trans"/>
</dbReference>
<dbReference type="SUPFAM" id="SSF53448">
    <property type="entry name" value="Nucleotide-diphospho-sugar transferases"/>
    <property type="match status" value="1"/>
</dbReference>
<dbReference type="GO" id="GO:0016757">
    <property type="term" value="F:glycosyltransferase activity"/>
    <property type="evidence" value="ECO:0007669"/>
    <property type="project" value="UniProtKB-KW"/>
</dbReference>
<keyword evidence="4" id="KW-1185">Reference proteome</keyword>
<dbReference type="Proteomes" id="UP000005388">
    <property type="component" value="Unassembled WGS sequence"/>
</dbReference>
<keyword evidence="1" id="KW-0812">Transmembrane</keyword>
<dbReference type="InterPro" id="IPR001173">
    <property type="entry name" value="Glyco_trans_2-like"/>
</dbReference>
<dbReference type="Gene3D" id="3.90.550.10">
    <property type="entry name" value="Spore Coat Polysaccharide Biosynthesis Protein SpsA, Chain A"/>
    <property type="match status" value="1"/>
</dbReference>
<comment type="caution">
    <text evidence="3">The sequence shown here is derived from an EMBL/GenBank/DDBJ whole genome shotgun (WGS) entry which is preliminary data.</text>
</comment>
<dbReference type="CDD" id="cd04187">
    <property type="entry name" value="DPM1_like_bac"/>
    <property type="match status" value="1"/>
</dbReference>
<dbReference type="AlphaFoldDB" id="G5KIE6"/>
<keyword evidence="1" id="KW-0472">Membrane</keyword>
<dbReference type="RefSeq" id="WP_006739119.1">
    <property type="nucleotide sequence ID" value="NZ_AEUZ02000001.1"/>
</dbReference>
<name>G5KIE6_9STRE</name>
<proteinExistence type="predicted"/>
<feature type="transmembrane region" description="Helical" evidence="1">
    <location>
        <begin position="231"/>
        <end position="252"/>
    </location>
</feature>
<dbReference type="EC" id="2.4.-.-" evidence="3"/>
<dbReference type="GO" id="GO:0005886">
    <property type="term" value="C:plasma membrane"/>
    <property type="evidence" value="ECO:0007669"/>
    <property type="project" value="TreeGrafter"/>
</dbReference>
<accession>G5KIE6</accession>
<dbReference type="PANTHER" id="PTHR48090:SF8">
    <property type="entry name" value="GLYCOSYLTRANSFERASE CSBB-RELATED"/>
    <property type="match status" value="1"/>
</dbReference>
<feature type="domain" description="Glycosyltransferase 2-like" evidence="2">
    <location>
        <begin position="5"/>
        <end position="170"/>
    </location>
</feature>
<sequence length="308" mass="35229">MTLLSIIIPCYNEEESIEPYLKEMKMVESAMSSQLEFNYLFINDGSKDNTLSQLRLFSQLYPNVHYISFSRNFGKEAALLAGLENATGDFVVVMDVDLQDPPELLPMLYQEIQDGHDVVATRRSNRKGEPPIRSFFSTLFYKVINLISETEIVNGARDYRMMTRQVVDSILELGEVNRFSKGIFSWVGFDVVYVSFDNKERVAGKTSWNFWGLLNYSIDGFINFSEIPLSIATWIGTFSFVISLFAILFIVIRKLLFGDPVSGWASTVSIILFMGGIQLFCMGIIGKYMSKIFLETKKRPVYIVKERQ</sequence>
<evidence type="ECO:0000313" key="3">
    <source>
        <dbReference type="EMBL" id="EHJ56358.1"/>
    </source>
</evidence>
<evidence type="ECO:0000256" key="1">
    <source>
        <dbReference type="SAM" id="Phobius"/>
    </source>
</evidence>
<evidence type="ECO:0000313" key="4">
    <source>
        <dbReference type="Proteomes" id="UP000005388"/>
    </source>
</evidence>
<gene>
    <name evidence="3" type="ORF">STRUR_1657</name>
</gene>
<dbReference type="EMBL" id="AEUZ02000001">
    <property type="protein sequence ID" value="EHJ56358.1"/>
    <property type="molecule type" value="Genomic_DNA"/>
</dbReference>
<evidence type="ECO:0000259" key="2">
    <source>
        <dbReference type="Pfam" id="PF00535"/>
    </source>
</evidence>
<keyword evidence="3" id="KW-0808">Transferase</keyword>
<dbReference type="PANTHER" id="PTHR48090">
    <property type="entry name" value="UNDECAPRENYL-PHOSPHATE 4-DEOXY-4-FORMAMIDO-L-ARABINOSE TRANSFERASE-RELATED"/>
    <property type="match status" value="1"/>
</dbReference>
<dbReference type="STRING" id="764291.STRUR_1657"/>
<organism evidence="3 4">
    <name type="scientific">Streptococcus urinalis 2285-97</name>
    <dbReference type="NCBI Taxonomy" id="764291"/>
    <lineage>
        <taxon>Bacteria</taxon>
        <taxon>Bacillati</taxon>
        <taxon>Bacillota</taxon>
        <taxon>Bacilli</taxon>
        <taxon>Lactobacillales</taxon>
        <taxon>Streptococcaceae</taxon>
        <taxon>Streptococcus</taxon>
    </lineage>
</organism>
<dbReference type="InterPro" id="IPR050256">
    <property type="entry name" value="Glycosyltransferase_2"/>
</dbReference>
<keyword evidence="1" id="KW-1133">Transmembrane helix</keyword>
<keyword evidence="3" id="KW-0328">Glycosyltransferase</keyword>